<organism evidence="1">
    <name type="scientific">marine sediment metagenome</name>
    <dbReference type="NCBI Taxonomy" id="412755"/>
    <lineage>
        <taxon>unclassified sequences</taxon>
        <taxon>metagenomes</taxon>
        <taxon>ecological metagenomes</taxon>
    </lineage>
</organism>
<name>A0A0F9A1N1_9ZZZZ</name>
<proteinExistence type="predicted"/>
<reference evidence="1" key="1">
    <citation type="journal article" date="2015" name="Nature">
        <title>Complex archaea that bridge the gap between prokaryotes and eukaryotes.</title>
        <authorList>
            <person name="Spang A."/>
            <person name="Saw J.H."/>
            <person name="Jorgensen S.L."/>
            <person name="Zaremba-Niedzwiedzka K."/>
            <person name="Martijn J."/>
            <person name="Lind A.E."/>
            <person name="van Eijk R."/>
            <person name="Schleper C."/>
            <person name="Guy L."/>
            <person name="Ettema T.J."/>
        </authorList>
    </citation>
    <scope>NUCLEOTIDE SEQUENCE</scope>
</reference>
<accession>A0A0F9A1N1</accession>
<gene>
    <name evidence="1" type="ORF">LCGC14_2707300</name>
</gene>
<protein>
    <submittedName>
        <fullName evidence="1">Uncharacterized protein</fullName>
    </submittedName>
</protein>
<sequence>HTVTKLVEGLTLNNRMLELERVIKAVPSDVIQKWVKSVPQHERDSWR</sequence>
<dbReference type="AlphaFoldDB" id="A0A0F9A1N1"/>
<comment type="caution">
    <text evidence="1">The sequence shown here is derived from an EMBL/GenBank/DDBJ whole genome shotgun (WGS) entry which is preliminary data.</text>
</comment>
<feature type="non-terminal residue" evidence="1">
    <location>
        <position position="1"/>
    </location>
</feature>
<evidence type="ECO:0000313" key="1">
    <source>
        <dbReference type="EMBL" id="KKK92000.1"/>
    </source>
</evidence>
<dbReference type="EMBL" id="LAZR01048406">
    <property type="protein sequence ID" value="KKK92000.1"/>
    <property type="molecule type" value="Genomic_DNA"/>
</dbReference>